<dbReference type="InterPro" id="IPR000760">
    <property type="entry name" value="Inositol_monophosphatase-like"/>
</dbReference>
<dbReference type="Proteomes" id="UP001549143">
    <property type="component" value="Unassembled WGS sequence"/>
</dbReference>
<dbReference type="Gene3D" id="3.30.540.10">
    <property type="entry name" value="Fructose-1,6-Bisphosphatase, subunit A, domain 1"/>
    <property type="match status" value="1"/>
</dbReference>
<dbReference type="PANTHER" id="PTHR43200">
    <property type="entry name" value="PHOSPHATASE"/>
    <property type="match status" value="1"/>
</dbReference>
<proteinExistence type="inferred from homology"/>
<dbReference type="RefSeq" id="WP_354152885.1">
    <property type="nucleotide sequence ID" value="NZ_JBEPMN010000018.1"/>
</dbReference>
<accession>A0ABV2KPQ0</accession>
<keyword evidence="5" id="KW-0460">Magnesium</keyword>
<evidence type="ECO:0000313" key="7">
    <source>
        <dbReference type="Proteomes" id="UP001549143"/>
    </source>
</evidence>
<sequence length="275" mass="28933">MTSSSITTTPLEFIRFAEELADASRALIRSRFRCNADIEMKPDNTPVTATDLEVESLIRGMIAERYPDHGVIGEEHPSSAVSAECVWVVDPIDGTRSFIAGRPVFGTLIALTVGAAPVLGVVDIPITQERWVGAKGHATLLNGEVACTRKCRSAADAILLATSPEYLDGDAAGPFSSVAAASRFTIYDAGTQAYGLVASGHADIMIAARYGIVDYLAAVPVIEGAGGAMRDWNGAPLTLHSGDRFVAVGDAKLLPGTLALLGRPETKGWAHAERA</sequence>
<evidence type="ECO:0000256" key="5">
    <source>
        <dbReference type="ARBA" id="ARBA00022842"/>
    </source>
</evidence>
<comment type="similarity">
    <text evidence="2">Belongs to the inositol monophosphatase superfamily.</text>
</comment>
<comment type="caution">
    <text evidence="6">The sequence shown here is derived from an EMBL/GenBank/DDBJ whole genome shotgun (WGS) entry which is preliminary data.</text>
</comment>
<evidence type="ECO:0000256" key="1">
    <source>
        <dbReference type="ARBA" id="ARBA00001946"/>
    </source>
</evidence>
<dbReference type="EMBL" id="JBEPMN010000018">
    <property type="protein sequence ID" value="MET3663056.1"/>
    <property type="molecule type" value="Genomic_DNA"/>
</dbReference>
<organism evidence="6 7">
    <name type="scientific">Aquamicrobium ahrensii</name>
    <dbReference type="NCBI Taxonomy" id="469551"/>
    <lineage>
        <taxon>Bacteria</taxon>
        <taxon>Pseudomonadati</taxon>
        <taxon>Pseudomonadota</taxon>
        <taxon>Alphaproteobacteria</taxon>
        <taxon>Hyphomicrobiales</taxon>
        <taxon>Phyllobacteriaceae</taxon>
        <taxon>Aquamicrobium</taxon>
    </lineage>
</organism>
<name>A0ABV2KPQ0_9HYPH</name>
<dbReference type="SUPFAM" id="SSF56655">
    <property type="entry name" value="Carbohydrate phosphatase"/>
    <property type="match status" value="1"/>
</dbReference>
<dbReference type="Pfam" id="PF00459">
    <property type="entry name" value="Inositol_P"/>
    <property type="match status" value="1"/>
</dbReference>
<keyword evidence="3" id="KW-0479">Metal-binding</keyword>
<evidence type="ECO:0000256" key="4">
    <source>
        <dbReference type="ARBA" id="ARBA00022801"/>
    </source>
</evidence>
<dbReference type="PRINTS" id="PR00377">
    <property type="entry name" value="IMPHPHTASES"/>
</dbReference>
<evidence type="ECO:0000256" key="3">
    <source>
        <dbReference type="ARBA" id="ARBA00022723"/>
    </source>
</evidence>
<evidence type="ECO:0000256" key="2">
    <source>
        <dbReference type="ARBA" id="ARBA00009759"/>
    </source>
</evidence>
<reference evidence="6 7" key="1">
    <citation type="submission" date="2024-06" db="EMBL/GenBank/DDBJ databases">
        <title>Genomic Encyclopedia of Type Strains, Phase IV (KMG-IV): sequencing the most valuable type-strain genomes for metagenomic binning, comparative biology and taxonomic classification.</title>
        <authorList>
            <person name="Goeker M."/>
        </authorList>
    </citation>
    <scope>NUCLEOTIDE SEQUENCE [LARGE SCALE GENOMIC DNA]</scope>
    <source>
        <strain evidence="6 7">DSM 19730</strain>
    </source>
</reference>
<keyword evidence="4" id="KW-0378">Hydrolase</keyword>
<comment type="cofactor">
    <cofactor evidence="1">
        <name>Mg(2+)</name>
        <dbReference type="ChEBI" id="CHEBI:18420"/>
    </cofactor>
</comment>
<evidence type="ECO:0000313" key="6">
    <source>
        <dbReference type="EMBL" id="MET3663056.1"/>
    </source>
</evidence>
<dbReference type="PANTHER" id="PTHR43200:SF6">
    <property type="entry name" value="3'(2'),5'-BISPHOSPHATE NUCLEOTIDASE"/>
    <property type="match status" value="1"/>
</dbReference>
<dbReference type="InterPro" id="IPR051090">
    <property type="entry name" value="Inositol_monoP_superfamily"/>
</dbReference>
<dbReference type="Gene3D" id="3.40.190.80">
    <property type="match status" value="1"/>
</dbReference>
<keyword evidence="7" id="KW-1185">Reference proteome</keyword>
<protein>
    <submittedName>
        <fullName evidence="6">Histidinol phosphatase-like enzyme (Inositol monophosphatase family)</fullName>
    </submittedName>
</protein>
<gene>
    <name evidence="6" type="ORF">ABID44_003411</name>
</gene>